<dbReference type="Proteomes" id="UP000238949">
    <property type="component" value="Unassembled WGS sequence"/>
</dbReference>
<keyword evidence="6 13" id="KW-0812">Transmembrane</keyword>
<dbReference type="PROSITE" id="PS50885">
    <property type="entry name" value="HAMP"/>
    <property type="match status" value="1"/>
</dbReference>
<dbReference type="PRINTS" id="PR00344">
    <property type="entry name" value="BCTRLSENSOR"/>
</dbReference>
<dbReference type="InterPro" id="IPR003660">
    <property type="entry name" value="HAMP_dom"/>
</dbReference>
<dbReference type="RefSeq" id="WP_105934421.1">
    <property type="nucleotide sequence ID" value="NZ_PVNP01000089.1"/>
</dbReference>
<evidence type="ECO:0000256" key="9">
    <source>
        <dbReference type="ARBA" id="ARBA00022840"/>
    </source>
</evidence>
<evidence type="ECO:0000256" key="12">
    <source>
        <dbReference type="ARBA" id="ARBA00023136"/>
    </source>
</evidence>
<keyword evidence="12 13" id="KW-0472">Membrane</keyword>
<dbReference type="AlphaFoldDB" id="A0A2S9VB62"/>
<dbReference type="InterPro" id="IPR050428">
    <property type="entry name" value="TCS_sensor_his_kinase"/>
</dbReference>
<evidence type="ECO:0000259" key="14">
    <source>
        <dbReference type="PROSITE" id="PS50109"/>
    </source>
</evidence>
<dbReference type="CDD" id="cd16954">
    <property type="entry name" value="HATPase_PhoQ-like"/>
    <property type="match status" value="1"/>
</dbReference>
<evidence type="ECO:0000256" key="1">
    <source>
        <dbReference type="ARBA" id="ARBA00000085"/>
    </source>
</evidence>
<evidence type="ECO:0000256" key="6">
    <source>
        <dbReference type="ARBA" id="ARBA00022692"/>
    </source>
</evidence>
<keyword evidence="8" id="KW-0418">Kinase</keyword>
<keyword evidence="11" id="KW-0902">Two-component regulatory system</keyword>
<evidence type="ECO:0000259" key="15">
    <source>
        <dbReference type="PROSITE" id="PS50885"/>
    </source>
</evidence>
<organism evidence="16 17">
    <name type="scientific">Alteromonas alba</name>
    <dbReference type="NCBI Taxonomy" id="2079529"/>
    <lineage>
        <taxon>Bacteria</taxon>
        <taxon>Pseudomonadati</taxon>
        <taxon>Pseudomonadota</taxon>
        <taxon>Gammaproteobacteria</taxon>
        <taxon>Alteromonadales</taxon>
        <taxon>Alteromonadaceae</taxon>
        <taxon>Alteromonas/Salinimonas group</taxon>
        <taxon>Alteromonas</taxon>
    </lineage>
</organism>
<dbReference type="InterPro" id="IPR036890">
    <property type="entry name" value="HATPase_C_sf"/>
</dbReference>
<keyword evidence="17" id="KW-1185">Reference proteome</keyword>
<dbReference type="EC" id="2.7.13.3" evidence="3"/>
<comment type="subcellular location">
    <subcellularLocation>
        <location evidence="2">Membrane</location>
    </subcellularLocation>
</comment>
<evidence type="ECO:0000256" key="10">
    <source>
        <dbReference type="ARBA" id="ARBA00022989"/>
    </source>
</evidence>
<comment type="caution">
    <text evidence="16">The sequence shown here is derived from an EMBL/GenBank/DDBJ whole genome shotgun (WGS) entry which is preliminary data.</text>
</comment>
<protein>
    <recommendedName>
        <fullName evidence="3">histidine kinase</fullName>
        <ecNumber evidence="3">2.7.13.3</ecNumber>
    </recommendedName>
</protein>
<dbReference type="EMBL" id="PVNP01000089">
    <property type="protein sequence ID" value="PRO73676.1"/>
    <property type="molecule type" value="Genomic_DNA"/>
</dbReference>
<keyword evidence="4" id="KW-0597">Phosphoprotein</keyword>
<keyword evidence="10 13" id="KW-1133">Transmembrane helix</keyword>
<feature type="domain" description="Histidine kinase" evidence="14">
    <location>
        <begin position="249"/>
        <end position="441"/>
    </location>
</feature>
<feature type="domain" description="HAMP" evidence="15">
    <location>
        <begin position="190"/>
        <end position="241"/>
    </location>
</feature>
<name>A0A2S9VB62_9ALTE</name>
<evidence type="ECO:0000256" key="3">
    <source>
        <dbReference type="ARBA" id="ARBA00012438"/>
    </source>
</evidence>
<evidence type="ECO:0000313" key="16">
    <source>
        <dbReference type="EMBL" id="PRO73676.1"/>
    </source>
</evidence>
<dbReference type="GO" id="GO:0005886">
    <property type="term" value="C:plasma membrane"/>
    <property type="evidence" value="ECO:0007669"/>
    <property type="project" value="TreeGrafter"/>
</dbReference>
<dbReference type="SUPFAM" id="SSF55874">
    <property type="entry name" value="ATPase domain of HSP90 chaperone/DNA topoisomerase II/histidine kinase"/>
    <property type="match status" value="1"/>
</dbReference>
<sequence>MPNLSLRLRSLLIAILALGIFIPVTVLTLSKAYTSSLLQAKYNELKLMNLAMISVFEFEDGDSQMPQMLYDEQLNLPDSGYVGAISINNQLVWQSASSVYTVFDSLMTTPAIGDEVFIPQYALDDSGSEHFAYAFTAEFDNGDQYMPVSFYVFNDRRDFLHERDAFLRSVWQYLGALGAGLLIVLIIGMNTLLKPVRLLIGEIQQASGGNQTRLKEDYPPEFTPLKLSINQLMAGEAEQRERYKNSLGDLAHSLKTPLAVALGTAALPDSAREPLQQIDTLIKRQLKRASAGASAWSQGEPVMPIVQQLIAALNKVYRDKNLELGATGDDGLFFGDKTDLMEILGNLMDNACKAARSEVVVSVRQLSRQTELHIDDDGPGIPAEQVERLLNRGQRLDAYTDGQGIGMAVVTDLLTAYEGKLTITRSTLGGAGIKVTFPAPR</sequence>
<dbReference type="OrthoDB" id="9809567at2"/>
<evidence type="ECO:0000256" key="8">
    <source>
        <dbReference type="ARBA" id="ARBA00022777"/>
    </source>
</evidence>
<evidence type="ECO:0000256" key="7">
    <source>
        <dbReference type="ARBA" id="ARBA00022741"/>
    </source>
</evidence>
<accession>A0A2S9VB62</accession>
<dbReference type="InterPro" id="IPR003594">
    <property type="entry name" value="HATPase_dom"/>
</dbReference>
<dbReference type="PANTHER" id="PTHR45436">
    <property type="entry name" value="SENSOR HISTIDINE KINASE YKOH"/>
    <property type="match status" value="1"/>
</dbReference>
<comment type="catalytic activity">
    <reaction evidence="1">
        <text>ATP + protein L-histidine = ADP + protein N-phospho-L-histidine.</text>
        <dbReference type="EC" id="2.7.13.3"/>
    </reaction>
</comment>
<dbReference type="SMART" id="SM00387">
    <property type="entry name" value="HATPase_c"/>
    <property type="match status" value="1"/>
</dbReference>
<dbReference type="Gene3D" id="1.10.287.130">
    <property type="match status" value="1"/>
</dbReference>
<evidence type="ECO:0000256" key="2">
    <source>
        <dbReference type="ARBA" id="ARBA00004370"/>
    </source>
</evidence>
<dbReference type="GO" id="GO:0000160">
    <property type="term" value="P:phosphorelay signal transduction system"/>
    <property type="evidence" value="ECO:0007669"/>
    <property type="project" value="UniProtKB-KW"/>
</dbReference>
<reference evidence="17" key="1">
    <citation type="journal article" date="2020" name="Int. J. Syst. Evol. Microbiol.">
        <title>Alteromonas alba sp. nov., a marine bacterium isolated from the seawater of the West Pacific Ocean.</title>
        <authorList>
            <person name="Sun C."/>
            <person name="Wu Y.-H."/>
            <person name="Xamxidin M."/>
            <person name="Cheng H."/>
            <person name="Xu X.-W."/>
        </authorList>
    </citation>
    <scope>NUCLEOTIDE SEQUENCE [LARGE SCALE GENOMIC DNA]</scope>
    <source>
        <strain evidence="17">190</strain>
    </source>
</reference>
<evidence type="ECO:0000256" key="4">
    <source>
        <dbReference type="ARBA" id="ARBA00022553"/>
    </source>
</evidence>
<dbReference type="Pfam" id="PF02518">
    <property type="entry name" value="HATPase_c"/>
    <property type="match status" value="1"/>
</dbReference>
<feature type="transmembrane region" description="Helical" evidence="13">
    <location>
        <begin position="170"/>
        <end position="193"/>
    </location>
</feature>
<evidence type="ECO:0000256" key="11">
    <source>
        <dbReference type="ARBA" id="ARBA00023012"/>
    </source>
</evidence>
<dbReference type="InterPro" id="IPR005467">
    <property type="entry name" value="His_kinase_dom"/>
</dbReference>
<evidence type="ECO:0000256" key="13">
    <source>
        <dbReference type="SAM" id="Phobius"/>
    </source>
</evidence>
<evidence type="ECO:0000256" key="5">
    <source>
        <dbReference type="ARBA" id="ARBA00022679"/>
    </source>
</evidence>
<evidence type="ECO:0000313" key="17">
    <source>
        <dbReference type="Proteomes" id="UP000238949"/>
    </source>
</evidence>
<keyword evidence="9" id="KW-0067">ATP-binding</keyword>
<keyword evidence="7" id="KW-0547">Nucleotide-binding</keyword>
<dbReference type="Gene3D" id="3.30.565.10">
    <property type="entry name" value="Histidine kinase-like ATPase, C-terminal domain"/>
    <property type="match status" value="1"/>
</dbReference>
<gene>
    <name evidence="16" type="ORF">C6Y40_09715</name>
</gene>
<dbReference type="PROSITE" id="PS50109">
    <property type="entry name" value="HIS_KIN"/>
    <property type="match status" value="1"/>
</dbReference>
<proteinExistence type="predicted"/>
<dbReference type="GO" id="GO:0005524">
    <property type="term" value="F:ATP binding"/>
    <property type="evidence" value="ECO:0007669"/>
    <property type="project" value="UniProtKB-KW"/>
</dbReference>
<keyword evidence="5" id="KW-0808">Transferase</keyword>
<dbReference type="InterPro" id="IPR004358">
    <property type="entry name" value="Sig_transdc_His_kin-like_C"/>
</dbReference>
<dbReference type="PANTHER" id="PTHR45436:SF4">
    <property type="entry name" value="SENSOR PROTEIN PHOQ"/>
    <property type="match status" value="1"/>
</dbReference>
<dbReference type="InterPro" id="IPR058619">
    <property type="entry name" value="PhoQ/CarS-like_HATPase"/>
</dbReference>
<dbReference type="GO" id="GO:0004673">
    <property type="term" value="F:protein histidine kinase activity"/>
    <property type="evidence" value="ECO:0007669"/>
    <property type="project" value="UniProtKB-EC"/>
</dbReference>